<name>A0A0M0K789_9EUKA</name>
<gene>
    <name evidence="2" type="ORF">Ctob_009282</name>
</gene>
<evidence type="ECO:0000313" key="2">
    <source>
        <dbReference type="EMBL" id="KOO34669.1"/>
    </source>
</evidence>
<sequence>MQAPPTRSARRCGLPSGSDVFAKAERARQEAAWKRKLKWAEKAHIETMRMLQQDDMADSGMSAEEFNAAVEAQASPWTTNGKKKPQPPSSPRPKSARPATPTTTTVQIPPRLLAIWASRPDCYRQGYQQGYQKSYAEFSREVERIEQAHVSVHGEMSSELFKEREAQRELRQTRQTFATLHHSKEMSDMCYELSKEHAAQRELSQKLDRCTV</sequence>
<dbReference type="Proteomes" id="UP000037460">
    <property type="component" value="Unassembled WGS sequence"/>
</dbReference>
<accession>A0A0M0K789</accession>
<reference evidence="3" key="1">
    <citation type="journal article" date="2015" name="PLoS Genet.">
        <title>Genome Sequence and Transcriptome Analyses of Chrysochromulina tobin: Metabolic Tools for Enhanced Algal Fitness in the Prominent Order Prymnesiales (Haptophyceae).</title>
        <authorList>
            <person name="Hovde B.T."/>
            <person name="Deodato C.R."/>
            <person name="Hunsperger H.M."/>
            <person name="Ryken S.A."/>
            <person name="Yost W."/>
            <person name="Jha R.K."/>
            <person name="Patterson J."/>
            <person name="Monnat R.J. Jr."/>
            <person name="Barlow S.B."/>
            <person name="Starkenburg S.R."/>
            <person name="Cattolico R.A."/>
        </authorList>
    </citation>
    <scope>NUCLEOTIDE SEQUENCE</scope>
    <source>
        <strain evidence="3">CCMP291</strain>
    </source>
</reference>
<protein>
    <submittedName>
        <fullName evidence="2">Uncharacterized protein</fullName>
    </submittedName>
</protein>
<dbReference type="EMBL" id="JWZX01001139">
    <property type="protein sequence ID" value="KOO34669.1"/>
    <property type="molecule type" value="Genomic_DNA"/>
</dbReference>
<evidence type="ECO:0000313" key="3">
    <source>
        <dbReference type="Proteomes" id="UP000037460"/>
    </source>
</evidence>
<organism evidence="2 3">
    <name type="scientific">Chrysochromulina tobinii</name>
    <dbReference type="NCBI Taxonomy" id="1460289"/>
    <lineage>
        <taxon>Eukaryota</taxon>
        <taxon>Haptista</taxon>
        <taxon>Haptophyta</taxon>
        <taxon>Prymnesiophyceae</taxon>
        <taxon>Prymnesiales</taxon>
        <taxon>Chrysochromulinaceae</taxon>
        <taxon>Chrysochromulina</taxon>
    </lineage>
</organism>
<comment type="caution">
    <text evidence="2">The sequence shown here is derived from an EMBL/GenBank/DDBJ whole genome shotgun (WGS) entry which is preliminary data.</text>
</comment>
<dbReference type="AlphaFoldDB" id="A0A0M0K789"/>
<proteinExistence type="predicted"/>
<evidence type="ECO:0000256" key="1">
    <source>
        <dbReference type="SAM" id="MobiDB-lite"/>
    </source>
</evidence>
<feature type="compositionally biased region" description="Low complexity" evidence="1">
    <location>
        <begin position="92"/>
        <end position="107"/>
    </location>
</feature>
<feature type="region of interest" description="Disordered" evidence="1">
    <location>
        <begin position="55"/>
        <end position="107"/>
    </location>
</feature>
<keyword evidence="3" id="KW-1185">Reference proteome</keyword>